<keyword evidence="2" id="KW-0808">Transferase</keyword>
<feature type="compositionally biased region" description="Polar residues" evidence="1">
    <location>
        <begin position="1"/>
        <end position="13"/>
    </location>
</feature>
<accession>A0ABZ1SFT4</accession>
<dbReference type="GO" id="GO:0016757">
    <property type="term" value="F:glycosyltransferase activity"/>
    <property type="evidence" value="ECO:0007669"/>
    <property type="project" value="UniProtKB-KW"/>
</dbReference>
<protein>
    <submittedName>
        <fullName evidence="2">Glycosyltransferase</fullName>
        <ecNumber evidence="2">2.4.-.-</ecNumber>
    </submittedName>
</protein>
<name>A0ABZ1SFT4_9ACTN</name>
<dbReference type="PANTHER" id="PTHR12526">
    <property type="entry name" value="GLYCOSYLTRANSFERASE"/>
    <property type="match status" value="1"/>
</dbReference>
<dbReference type="EMBL" id="CP108084">
    <property type="protein sequence ID" value="WUP52653.1"/>
    <property type="molecule type" value="Genomic_DNA"/>
</dbReference>
<sequence length="491" mass="54681">MSTSSPNGRNSTGADHRGHEGRARPHLIYLAIGFPPAAKSCAYRMRETANQFRRIGWDVTVVTIAAASWERDSGLDYTLLEQVDPEIKVLELPLAREDLETDIRKFSEERALRPAKWLTNLRKREKKIFPEPVFGSWRGTLERAVLDIHRQHPADLLLASCVPYVNLAAAWKLWETYGVPYAVDFRDGWSIDVVNGGTAFPEDSEAGVWERRILDHCQSLWVVNDPIAEHYRERYPHVADRVHVVRNGYDKDSVPAIQPRRPDPEVGLTFGYLGTVNYTTQQLSVVLNAWREARKQDPLLRNARFEIRGHIGAGANREANGLTELIREAAVDGVSFGGPVRKAEVAETYAGWDALVLILIGGRYVTSGKVYEYMATGLPIVSVHEVDHDASRVLDGHPLWTGACGLDELRLVDSFRSAARMVVEATETERAAVRAHADPFTRESLMRRAVEQLAEHALAAPRDLPVNGAVVHPSAASVTMDETERAGGVHA</sequence>
<dbReference type="Pfam" id="PF13692">
    <property type="entry name" value="Glyco_trans_1_4"/>
    <property type="match status" value="1"/>
</dbReference>
<reference evidence="2" key="1">
    <citation type="submission" date="2022-10" db="EMBL/GenBank/DDBJ databases">
        <title>The complete genomes of actinobacterial strains from the NBC collection.</title>
        <authorList>
            <person name="Joergensen T.S."/>
            <person name="Alvarez Arevalo M."/>
            <person name="Sterndorff E.B."/>
            <person name="Faurdal D."/>
            <person name="Vuksanovic O."/>
            <person name="Mourched A.-S."/>
            <person name="Charusanti P."/>
            <person name="Shaw S."/>
            <person name="Blin K."/>
            <person name="Weber T."/>
        </authorList>
    </citation>
    <scope>NUCLEOTIDE SEQUENCE</scope>
    <source>
        <strain evidence="2">NBC_00256</strain>
    </source>
</reference>
<evidence type="ECO:0000313" key="3">
    <source>
        <dbReference type="Proteomes" id="UP001432190"/>
    </source>
</evidence>
<keyword evidence="3" id="KW-1185">Reference proteome</keyword>
<dbReference type="RefSeq" id="WP_328853553.1">
    <property type="nucleotide sequence ID" value="NZ_CP108084.1"/>
</dbReference>
<dbReference type="SUPFAM" id="SSF53756">
    <property type="entry name" value="UDP-Glycosyltransferase/glycogen phosphorylase"/>
    <property type="match status" value="1"/>
</dbReference>
<keyword evidence="2" id="KW-0328">Glycosyltransferase</keyword>
<organism evidence="2 3">
    <name type="scientific">Micromonospora globbae</name>
    <dbReference type="NCBI Taxonomy" id="1894969"/>
    <lineage>
        <taxon>Bacteria</taxon>
        <taxon>Bacillati</taxon>
        <taxon>Actinomycetota</taxon>
        <taxon>Actinomycetes</taxon>
        <taxon>Micromonosporales</taxon>
        <taxon>Micromonosporaceae</taxon>
        <taxon>Micromonospora</taxon>
    </lineage>
</organism>
<evidence type="ECO:0000313" key="2">
    <source>
        <dbReference type="EMBL" id="WUP52653.1"/>
    </source>
</evidence>
<evidence type="ECO:0000256" key="1">
    <source>
        <dbReference type="SAM" id="MobiDB-lite"/>
    </source>
</evidence>
<dbReference type="Gene3D" id="3.40.50.2000">
    <property type="entry name" value="Glycogen Phosphorylase B"/>
    <property type="match status" value="2"/>
</dbReference>
<feature type="region of interest" description="Disordered" evidence="1">
    <location>
        <begin position="1"/>
        <end position="20"/>
    </location>
</feature>
<dbReference type="EC" id="2.4.-.-" evidence="2"/>
<proteinExistence type="predicted"/>
<gene>
    <name evidence="2" type="ORF">OG994_14560</name>
</gene>
<dbReference type="Proteomes" id="UP001432190">
    <property type="component" value="Chromosome"/>
</dbReference>